<proteinExistence type="predicted"/>
<dbReference type="InterPro" id="IPR036709">
    <property type="entry name" value="Autotransporte_beta_dom_sf"/>
</dbReference>
<evidence type="ECO:0000313" key="2">
    <source>
        <dbReference type="EMBL" id="MCF0065245.1"/>
    </source>
</evidence>
<accession>A0A9X1THX5</accession>
<evidence type="ECO:0000313" key="3">
    <source>
        <dbReference type="Proteomes" id="UP001139000"/>
    </source>
</evidence>
<keyword evidence="1" id="KW-0732">Signal</keyword>
<gene>
    <name evidence="2" type="ORF">LXM26_27265</name>
</gene>
<keyword evidence="3" id="KW-1185">Reference proteome</keyword>
<dbReference type="AlphaFoldDB" id="A0A9X1THX5"/>
<organism evidence="2 3">
    <name type="scientific">Dyadobacter chenwenxiniae</name>
    <dbReference type="NCBI Taxonomy" id="2906456"/>
    <lineage>
        <taxon>Bacteria</taxon>
        <taxon>Pseudomonadati</taxon>
        <taxon>Bacteroidota</taxon>
        <taxon>Cytophagia</taxon>
        <taxon>Cytophagales</taxon>
        <taxon>Spirosomataceae</taxon>
        <taxon>Dyadobacter</taxon>
    </lineage>
</organism>
<comment type="caution">
    <text evidence="2">The sequence shown here is derived from an EMBL/GenBank/DDBJ whole genome shotgun (WGS) entry which is preliminary data.</text>
</comment>
<evidence type="ECO:0008006" key="4">
    <source>
        <dbReference type="Google" id="ProtNLM"/>
    </source>
</evidence>
<dbReference type="RefSeq" id="WP_234658232.1">
    <property type="nucleotide sequence ID" value="NZ_CP094997.1"/>
</dbReference>
<dbReference type="SUPFAM" id="SSF103515">
    <property type="entry name" value="Autotransporter"/>
    <property type="match status" value="1"/>
</dbReference>
<sequence length="187" mass="21271">MKTIVKIIFFLTFLTSLSSIAQKQPTANRFEIEADPIAYILNGYSFHAGYTLAHLRFDVGVFGIKQPKFALANEQFSVKSSGFGVKADYLFRASKGFFLGLQSDYGMDRIGLKTSDARTVSKSIILGARTGYRFMFGKKEDQYKGLYLVPWVALMHTLDPTIVMQNNQSYEQKKWSVFPTIHLGYRF</sequence>
<dbReference type="EMBL" id="JAJTTC010000010">
    <property type="protein sequence ID" value="MCF0065245.1"/>
    <property type="molecule type" value="Genomic_DNA"/>
</dbReference>
<evidence type="ECO:0000256" key="1">
    <source>
        <dbReference type="SAM" id="SignalP"/>
    </source>
</evidence>
<feature type="signal peptide" evidence="1">
    <location>
        <begin position="1"/>
        <end position="21"/>
    </location>
</feature>
<dbReference type="Proteomes" id="UP001139000">
    <property type="component" value="Unassembled WGS sequence"/>
</dbReference>
<feature type="chain" id="PRO_5040911123" description="DUF3575 domain-containing protein" evidence="1">
    <location>
        <begin position="22"/>
        <end position="187"/>
    </location>
</feature>
<reference evidence="2" key="1">
    <citation type="submission" date="2021-12" db="EMBL/GenBank/DDBJ databases">
        <title>Novel species in genus Dyadobacter.</title>
        <authorList>
            <person name="Ma C."/>
        </authorList>
    </citation>
    <scope>NUCLEOTIDE SEQUENCE</scope>
    <source>
        <strain evidence="2">LJ419</strain>
    </source>
</reference>
<name>A0A9X1THX5_9BACT</name>
<protein>
    <recommendedName>
        <fullName evidence="4">DUF3575 domain-containing protein</fullName>
    </recommendedName>
</protein>